<feature type="compositionally biased region" description="Low complexity" evidence="1">
    <location>
        <begin position="34"/>
        <end position="44"/>
    </location>
</feature>
<gene>
    <name evidence="3" type="ORF">ACFSW4_08180</name>
</gene>
<organism evidence="3 4">
    <name type="scientific">Piscibacillus salipiscarius</name>
    <dbReference type="NCBI Taxonomy" id="299480"/>
    <lineage>
        <taxon>Bacteria</taxon>
        <taxon>Bacillati</taxon>
        <taxon>Bacillota</taxon>
        <taxon>Bacilli</taxon>
        <taxon>Bacillales</taxon>
        <taxon>Bacillaceae</taxon>
        <taxon>Piscibacillus</taxon>
    </lineage>
</organism>
<dbReference type="InterPro" id="IPR002816">
    <property type="entry name" value="TraB/PrgY/GumN_fam"/>
</dbReference>
<evidence type="ECO:0000313" key="3">
    <source>
        <dbReference type="EMBL" id="MFD2638837.1"/>
    </source>
</evidence>
<dbReference type="RefSeq" id="WP_377328599.1">
    <property type="nucleotide sequence ID" value="NZ_JBHUMZ010000019.1"/>
</dbReference>
<evidence type="ECO:0000313" key="4">
    <source>
        <dbReference type="Proteomes" id="UP001597452"/>
    </source>
</evidence>
<keyword evidence="4" id="KW-1185">Reference proteome</keyword>
<feature type="compositionally biased region" description="Basic and acidic residues" evidence="1">
    <location>
        <begin position="50"/>
        <end position="65"/>
    </location>
</feature>
<sequence>MKKVLWTLSLVICLVISGCTEEAGPEVAEQENVQVETEEVNAQADEQQPEEEKVGDEPQGSERPEGFLWEVSNGPTTVYLLGTIHVTPDDFFPMAKHVEEAYQQTDVIVPEIDMNNINMTNMMQVTTELARYQDGSTLQDHVSTDVYKQIENEFSGTFGMGIEMINQFKPWFVMTLVEQMKVEKIGYTDGVDQYFLDKADEDQKEIIALETVEDQLGIFAGISDDYQVEMLKETLDVSQDQYKEELDQMLELYTQGDKKGLLDLLMVEEEESNPDAEAYMTALNDDRNYNMAEQIQEFLESGEEQTYFVIVGALHLTLEPHIGSILEKQGFEVERVQE</sequence>
<feature type="signal peptide" evidence="2">
    <location>
        <begin position="1"/>
        <end position="23"/>
    </location>
</feature>
<keyword evidence="2" id="KW-0732">Signal</keyword>
<protein>
    <submittedName>
        <fullName evidence="3">TraB/GumN family protein</fullName>
    </submittedName>
</protein>
<dbReference type="Pfam" id="PF01963">
    <property type="entry name" value="TraB_PrgY_gumN"/>
    <property type="match status" value="1"/>
</dbReference>
<dbReference type="EMBL" id="JBHUMZ010000019">
    <property type="protein sequence ID" value="MFD2638837.1"/>
    <property type="molecule type" value="Genomic_DNA"/>
</dbReference>
<evidence type="ECO:0000256" key="2">
    <source>
        <dbReference type="SAM" id="SignalP"/>
    </source>
</evidence>
<dbReference type="CDD" id="cd14789">
    <property type="entry name" value="Tiki"/>
    <property type="match status" value="1"/>
</dbReference>
<reference evidence="4" key="1">
    <citation type="journal article" date="2019" name="Int. J. Syst. Evol. Microbiol.">
        <title>The Global Catalogue of Microorganisms (GCM) 10K type strain sequencing project: providing services to taxonomists for standard genome sequencing and annotation.</title>
        <authorList>
            <consortium name="The Broad Institute Genomics Platform"/>
            <consortium name="The Broad Institute Genome Sequencing Center for Infectious Disease"/>
            <person name="Wu L."/>
            <person name="Ma J."/>
        </authorList>
    </citation>
    <scope>NUCLEOTIDE SEQUENCE [LARGE SCALE GENOMIC DNA]</scope>
    <source>
        <strain evidence="4">TISTR 1571</strain>
    </source>
</reference>
<dbReference type="Proteomes" id="UP001597452">
    <property type="component" value="Unassembled WGS sequence"/>
</dbReference>
<name>A0ABW5QAP2_9BACI</name>
<feature type="region of interest" description="Disordered" evidence="1">
    <location>
        <begin position="34"/>
        <end position="67"/>
    </location>
</feature>
<dbReference type="PROSITE" id="PS51257">
    <property type="entry name" value="PROKAR_LIPOPROTEIN"/>
    <property type="match status" value="1"/>
</dbReference>
<dbReference type="InterPro" id="IPR047111">
    <property type="entry name" value="YbaP-like"/>
</dbReference>
<feature type="chain" id="PRO_5047227404" evidence="2">
    <location>
        <begin position="24"/>
        <end position="338"/>
    </location>
</feature>
<comment type="caution">
    <text evidence="3">The sequence shown here is derived from an EMBL/GenBank/DDBJ whole genome shotgun (WGS) entry which is preliminary data.</text>
</comment>
<accession>A0ABW5QAP2</accession>
<proteinExistence type="predicted"/>
<evidence type="ECO:0000256" key="1">
    <source>
        <dbReference type="SAM" id="MobiDB-lite"/>
    </source>
</evidence>
<dbReference type="PANTHER" id="PTHR40590">
    <property type="entry name" value="CYTOPLASMIC PROTEIN-RELATED"/>
    <property type="match status" value="1"/>
</dbReference>
<dbReference type="PANTHER" id="PTHR40590:SF1">
    <property type="entry name" value="CYTOPLASMIC PROTEIN"/>
    <property type="match status" value="1"/>
</dbReference>